<dbReference type="Pfam" id="PF01667">
    <property type="entry name" value="Ribosomal_S27e"/>
    <property type="match status" value="1"/>
</dbReference>
<keyword evidence="7" id="KW-1185">Reference proteome</keyword>
<keyword evidence="4 5" id="KW-0687">Ribonucleoprotein</keyword>
<protein>
    <recommendedName>
        <fullName evidence="5">40S ribosomal protein S27</fullName>
    </recommendedName>
</protein>
<dbReference type="PROSITE" id="PS01168">
    <property type="entry name" value="RIBOSOMAL_S27E"/>
    <property type="match status" value="1"/>
</dbReference>
<accession>A0A8K0JG89</accession>
<dbReference type="EMBL" id="JABELV010000173">
    <property type="protein sequence ID" value="KAG7528653.1"/>
    <property type="molecule type" value="Genomic_DNA"/>
</dbReference>
<comment type="similarity">
    <text evidence="1 5">Belongs to the eukaryotic ribosomal protein eS27 family.</text>
</comment>
<evidence type="ECO:0000256" key="3">
    <source>
        <dbReference type="ARBA" id="ARBA00022980"/>
    </source>
</evidence>
<name>A0A8K0JG89_9TREE</name>
<evidence type="ECO:0000313" key="7">
    <source>
        <dbReference type="Proteomes" id="UP000812966"/>
    </source>
</evidence>
<comment type="cofactor">
    <cofactor evidence="5">
        <name>Zn(2+)</name>
        <dbReference type="ChEBI" id="CHEBI:29105"/>
    </cofactor>
    <text evidence="5">Binds 1 zinc ion per subunit.</text>
</comment>
<dbReference type="InterPro" id="IPR000592">
    <property type="entry name" value="Ribosomal_eS27"/>
</dbReference>
<reference evidence="6" key="1">
    <citation type="submission" date="2020-04" db="EMBL/GenBank/DDBJ databases">
        <title>Analysis of mating type loci in Filobasidium floriforme.</title>
        <authorList>
            <person name="Nowrousian M."/>
        </authorList>
    </citation>
    <scope>NUCLEOTIDE SEQUENCE</scope>
    <source>
        <strain evidence="6">CBS 6242</strain>
    </source>
</reference>
<dbReference type="Gene3D" id="2.20.25.100">
    <property type="entry name" value="Zn-binding ribosomal proteins"/>
    <property type="match status" value="1"/>
</dbReference>
<dbReference type="SUPFAM" id="SSF57829">
    <property type="entry name" value="Zn-binding ribosomal proteins"/>
    <property type="match status" value="1"/>
</dbReference>
<evidence type="ECO:0000313" key="6">
    <source>
        <dbReference type="EMBL" id="KAG7528653.1"/>
    </source>
</evidence>
<dbReference type="GO" id="GO:0008270">
    <property type="term" value="F:zinc ion binding"/>
    <property type="evidence" value="ECO:0007669"/>
    <property type="project" value="UniProtKB-KW"/>
</dbReference>
<evidence type="ECO:0000256" key="4">
    <source>
        <dbReference type="ARBA" id="ARBA00023274"/>
    </source>
</evidence>
<comment type="caution">
    <text evidence="6">The sequence shown here is derived from an EMBL/GenBank/DDBJ whole genome shotgun (WGS) entry which is preliminary data.</text>
</comment>
<evidence type="ECO:0000256" key="2">
    <source>
        <dbReference type="ARBA" id="ARBA00022833"/>
    </source>
</evidence>
<proteinExistence type="inferred from homology"/>
<organism evidence="6 7">
    <name type="scientific">Filobasidium floriforme</name>
    <dbReference type="NCBI Taxonomy" id="5210"/>
    <lineage>
        <taxon>Eukaryota</taxon>
        <taxon>Fungi</taxon>
        <taxon>Dikarya</taxon>
        <taxon>Basidiomycota</taxon>
        <taxon>Agaricomycotina</taxon>
        <taxon>Tremellomycetes</taxon>
        <taxon>Filobasidiales</taxon>
        <taxon>Filobasidiaceae</taxon>
        <taxon>Filobasidium</taxon>
    </lineage>
</organism>
<dbReference type="Proteomes" id="UP000812966">
    <property type="component" value="Unassembled WGS sequence"/>
</dbReference>
<evidence type="ECO:0000256" key="5">
    <source>
        <dbReference type="RuleBase" id="RU000671"/>
    </source>
</evidence>
<keyword evidence="2 5" id="KW-0862">Zinc</keyword>
<sequence>MDVKCPGCFQITTVFSHASTVVQCGSCSTVLCQPSGGKAKLTEGESSPLRASISFSNMSLIGIRDIFRSNRMLFQAKAVNGRVIPFRLSVTPPSFCVSLSPILLMTTIYHTQIIGYRGNGFGDVAGCEDLLRWVFERKGVGARSRESIEAAGRRQT</sequence>
<dbReference type="GO" id="GO:0006412">
    <property type="term" value="P:translation"/>
    <property type="evidence" value="ECO:0007669"/>
    <property type="project" value="InterPro"/>
</dbReference>
<dbReference type="AlphaFoldDB" id="A0A8K0JG89"/>
<dbReference type="GO" id="GO:0005840">
    <property type="term" value="C:ribosome"/>
    <property type="evidence" value="ECO:0007669"/>
    <property type="project" value="UniProtKB-KW"/>
</dbReference>
<dbReference type="PANTHER" id="PTHR11594">
    <property type="entry name" value="40S RIBOSOMAL PROTEIN S27"/>
    <property type="match status" value="1"/>
</dbReference>
<keyword evidence="5" id="KW-0863">Zinc-finger</keyword>
<keyword evidence="5" id="KW-0479">Metal-binding</keyword>
<dbReference type="GO" id="GO:1990904">
    <property type="term" value="C:ribonucleoprotein complex"/>
    <property type="evidence" value="ECO:0007669"/>
    <property type="project" value="UniProtKB-KW"/>
</dbReference>
<evidence type="ECO:0000256" key="1">
    <source>
        <dbReference type="ARBA" id="ARBA00010919"/>
    </source>
</evidence>
<keyword evidence="3 5" id="KW-0689">Ribosomal protein</keyword>
<dbReference type="InterPro" id="IPR011332">
    <property type="entry name" value="Ribosomal_zn-bd"/>
</dbReference>
<gene>
    <name evidence="6" type="ORF">FFLO_06017</name>
</gene>
<dbReference type="InterPro" id="IPR023407">
    <property type="entry name" value="Ribosomal_eS27_Zn-bd_dom_sf"/>
</dbReference>
<dbReference type="GO" id="GO:0003735">
    <property type="term" value="F:structural constituent of ribosome"/>
    <property type="evidence" value="ECO:0007669"/>
    <property type="project" value="InterPro"/>
</dbReference>